<evidence type="ECO:0008006" key="4">
    <source>
        <dbReference type="Google" id="ProtNLM"/>
    </source>
</evidence>
<gene>
    <name evidence="2" type="ORF">GCM10018785_06020</name>
</gene>
<accession>A0A918Z6A6</accession>
<evidence type="ECO:0000313" key="3">
    <source>
        <dbReference type="Proteomes" id="UP000608024"/>
    </source>
</evidence>
<evidence type="ECO:0000313" key="2">
    <source>
        <dbReference type="EMBL" id="GHE39216.1"/>
    </source>
</evidence>
<reference evidence="2" key="1">
    <citation type="journal article" date="2014" name="Int. J. Syst. Evol. Microbiol.">
        <title>Complete genome sequence of Corynebacterium casei LMG S-19264T (=DSM 44701T), isolated from a smear-ripened cheese.</title>
        <authorList>
            <consortium name="US DOE Joint Genome Institute (JGI-PGF)"/>
            <person name="Walter F."/>
            <person name="Albersmeier A."/>
            <person name="Kalinowski J."/>
            <person name="Ruckert C."/>
        </authorList>
    </citation>
    <scope>NUCLEOTIDE SEQUENCE</scope>
    <source>
        <strain evidence="2">JCM 4784</strain>
    </source>
</reference>
<sequence>MPRPVPGPEHVWYVSYGSNMHLDRLMAYIAGGRPPGSSRDHPGCRDRRPPRVSRAVELPGVLYFATESVLWTGGRAFYDPGADGRVYARAHLVTPAQFSDIAAQEMYRPPGTDLDLTAVLRDGRARLGAGRYETLVCAGLLDGLPLLTFTAPWRLTDVALNVPARAYLRHLAAGLLETAAWDEAAVAAYLAACPGALGHWTAGRIAGLLVR</sequence>
<evidence type="ECO:0000256" key="1">
    <source>
        <dbReference type="SAM" id="MobiDB-lite"/>
    </source>
</evidence>
<proteinExistence type="predicted"/>
<feature type="region of interest" description="Disordered" evidence="1">
    <location>
        <begin position="31"/>
        <end position="50"/>
    </location>
</feature>
<protein>
    <recommendedName>
        <fullName evidence="4">Histone deacetylase</fullName>
    </recommendedName>
</protein>
<organism evidence="2 3">
    <name type="scientific">Streptomyces longispororuber</name>
    <dbReference type="NCBI Taxonomy" id="68230"/>
    <lineage>
        <taxon>Bacteria</taxon>
        <taxon>Bacillati</taxon>
        <taxon>Actinomycetota</taxon>
        <taxon>Actinomycetes</taxon>
        <taxon>Kitasatosporales</taxon>
        <taxon>Streptomycetaceae</taxon>
        <taxon>Streptomyces</taxon>
    </lineage>
</organism>
<dbReference type="EMBL" id="BNBT01000005">
    <property type="protein sequence ID" value="GHE39216.1"/>
    <property type="molecule type" value="Genomic_DNA"/>
</dbReference>
<reference evidence="2" key="2">
    <citation type="submission" date="2020-09" db="EMBL/GenBank/DDBJ databases">
        <authorList>
            <person name="Sun Q."/>
            <person name="Ohkuma M."/>
        </authorList>
    </citation>
    <scope>NUCLEOTIDE SEQUENCE</scope>
    <source>
        <strain evidence="2">JCM 4784</strain>
    </source>
</reference>
<name>A0A918Z6A6_9ACTN</name>
<feature type="compositionally biased region" description="Basic and acidic residues" evidence="1">
    <location>
        <begin position="38"/>
        <end position="49"/>
    </location>
</feature>
<dbReference type="AlphaFoldDB" id="A0A918Z6A6"/>
<comment type="caution">
    <text evidence="2">The sequence shown here is derived from an EMBL/GenBank/DDBJ whole genome shotgun (WGS) entry which is preliminary data.</text>
</comment>
<keyword evidence="3" id="KW-1185">Reference proteome</keyword>
<dbReference type="Proteomes" id="UP000608024">
    <property type="component" value="Unassembled WGS sequence"/>
</dbReference>
<dbReference type="Gene3D" id="3.10.490.10">
    <property type="entry name" value="Gamma-glutamyl cyclotransferase-like"/>
    <property type="match status" value="1"/>
</dbReference>